<protein>
    <submittedName>
        <fullName evidence="1">Uncharacterized protein</fullName>
    </submittedName>
</protein>
<dbReference type="EMBL" id="AEYP01008277">
    <property type="status" value="NOT_ANNOTATED_CDS"/>
    <property type="molecule type" value="Genomic_DNA"/>
</dbReference>
<dbReference type="HOGENOM" id="CLU_1405497_0_0_1"/>
<proteinExistence type="predicted"/>
<name>M3YWY1_MUSPF</name>
<dbReference type="InParanoid" id="M3YWY1"/>
<reference evidence="1" key="1">
    <citation type="submission" date="2024-06" db="UniProtKB">
        <authorList>
            <consortium name="Ensembl"/>
        </authorList>
    </citation>
    <scope>IDENTIFICATION</scope>
</reference>
<organism evidence="1">
    <name type="scientific">Mustela putorius furo</name>
    <name type="common">European domestic ferret</name>
    <name type="synonym">Mustela furo</name>
    <dbReference type="NCBI Taxonomy" id="9669"/>
    <lineage>
        <taxon>Eukaryota</taxon>
        <taxon>Metazoa</taxon>
        <taxon>Chordata</taxon>
        <taxon>Craniata</taxon>
        <taxon>Vertebrata</taxon>
        <taxon>Euteleostomi</taxon>
        <taxon>Mammalia</taxon>
        <taxon>Eutheria</taxon>
        <taxon>Laurasiatheria</taxon>
        <taxon>Carnivora</taxon>
        <taxon>Caniformia</taxon>
        <taxon>Musteloidea</taxon>
        <taxon>Mustelidae</taxon>
        <taxon>Mustelinae</taxon>
        <taxon>Mustela</taxon>
    </lineage>
</organism>
<accession>M3YWY1</accession>
<sequence>RSVWLSLFCDFDLGLNATTSERRAFLLEPILRLASSLPTPVLFGWFVSRTRDSGQQTESWVCPFPASEPGHVLDPSPRPFPPLSSGDVRPSLASFLQGPLRGRRNTGWKGVLERRSVVRRWPDGFMMSEDSSGPDRHTWCLRVADANGRTWVPASPSGSDLPTGLDCSPLSEGAFNSACSPNNSNCYDRTSRQG</sequence>
<dbReference type="Ensembl" id="ENSMPUT00000016082.1">
    <property type="protein sequence ID" value="ENSMPUP00000015841.1"/>
    <property type="gene ID" value="ENSMPUG00000015946.1"/>
</dbReference>
<evidence type="ECO:0000313" key="1">
    <source>
        <dbReference type="Ensembl" id="ENSMPUP00000015841.1"/>
    </source>
</evidence>
<dbReference type="AlphaFoldDB" id="M3YWY1"/>